<dbReference type="EC" id="2.3.2.27" evidence="4"/>
<evidence type="ECO:0000313" key="10">
    <source>
        <dbReference type="EMBL" id="KAK9740244.1"/>
    </source>
</evidence>
<organism evidence="10 11">
    <name type="scientific">Saponaria officinalis</name>
    <name type="common">Common soapwort</name>
    <name type="synonym">Lychnis saponaria</name>
    <dbReference type="NCBI Taxonomy" id="3572"/>
    <lineage>
        <taxon>Eukaryota</taxon>
        <taxon>Viridiplantae</taxon>
        <taxon>Streptophyta</taxon>
        <taxon>Embryophyta</taxon>
        <taxon>Tracheophyta</taxon>
        <taxon>Spermatophyta</taxon>
        <taxon>Magnoliopsida</taxon>
        <taxon>eudicotyledons</taxon>
        <taxon>Gunneridae</taxon>
        <taxon>Pentapetalae</taxon>
        <taxon>Caryophyllales</taxon>
        <taxon>Caryophyllaceae</taxon>
        <taxon>Caryophylleae</taxon>
        <taxon>Saponaria</taxon>
    </lineage>
</organism>
<keyword evidence="11" id="KW-1185">Reference proteome</keyword>
<dbReference type="InterPro" id="IPR058678">
    <property type="entry name" value="ARM_PUB"/>
</dbReference>
<evidence type="ECO:0000256" key="7">
    <source>
        <dbReference type="ARBA" id="ARBA00022786"/>
    </source>
</evidence>
<evidence type="ECO:0000256" key="2">
    <source>
        <dbReference type="ARBA" id="ARBA00003861"/>
    </source>
</evidence>
<dbReference type="SUPFAM" id="SSF48371">
    <property type="entry name" value="ARM repeat"/>
    <property type="match status" value="1"/>
</dbReference>
<accession>A0AAW1LXX2</accession>
<evidence type="ECO:0000259" key="9">
    <source>
        <dbReference type="Pfam" id="PF25598"/>
    </source>
</evidence>
<keyword evidence="6" id="KW-0677">Repeat</keyword>
<comment type="pathway">
    <text evidence="3">Protein modification; protein ubiquitination.</text>
</comment>
<dbReference type="EMBL" id="JBDFQZ010000003">
    <property type="protein sequence ID" value="KAK9740244.1"/>
    <property type="molecule type" value="Genomic_DNA"/>
</dbReference>
<dbReference type="InterPro" id="IPR016024">
    <property type="entry name" value="ARM-type_fold"/>
</dbReference>
<dbReference type="InterPro" id="IPR011989">
    <property type="entry name" value="ARM-like"/>
</dbReference>
<dbReference type="InterPro" id="IPR000225">
    <property type="entry name" value="Armadillo"/>
</dbReference>
<dbReference type="Proteomes" id="UP001443914">
    <property type="component" value="Unassembled WGS sequence"/>
</dbReference>
<comment type="catalytic activity">
    <reaction evidence="1">
        <text>S-ubiquitinyl-[E2 ubiquitin-conjugating enzyme]-L-cysteine + [acceptor protein]-L-lysine = [E2 ubiquitin-conjugating enzyme]-L-cysteine + N(6)-ubiquitinyl-[acceptor protein]-L-lysine.</text>
        <dbReference type="EC" id="2.3.2.27"/>
    </reaction>
</comment>
<dbReference type="Gene3D" id="1.25.10.10">
    <property type="entry name" value="Leucine-rich Repeat Variant"/>
    <property type="match status" value="3"/>
</dbReference>
<keyword evidence="7" id="KW-0833">Ubl conjugation pathway</keyword>
<evidence type="ECO:0000256" key="1">
    <source>
        <dbReference type="ARBA" id="ARBA00000900"/>
    </source>
</evidence>
<feature type="repeat" description="ARM" evidence="8">
    <location>
        <begin position="106"/>
        <end position="148"/>
    </location>
</feature>
<evidence type="ECO:0000256" key="8">
    <source>
        <dbReference type="PROSITE-ProRule" id="PRU00259"/>
    </source>
</evidence>
<evidence type="ECO:0000256" key="4">
    <source>
        <dbReference type="ARBA" id="ARBA00012483"/>
    </source>
</evidence>
<dbReference type="AlphaFoldDB" id="A0AAW1LXX2"/>
<keyword evidence="5" id="KW-0808">Transferase</keyword>
<dbReference type="Pfam" id="PF25598">
    <property type="entry name" value="ARM_PUB"/>
    <property type="match status" value="1"/>
</dbReference>
<name>A0AAW1LXX2_SAPOF</name>
<comment type="function">
    <text evidence="2">Functions as an E3 ubiquitin ligase.</text>
</comment>
<feature type="repeat" description="ARM" evidence="8">
    <location>
        <begin position="147"/>
        <end position="189"/>
    </location>
</feature>
<comment type="caution">
    <text evidence="10">The sequence shown here is derived from an EMBL/GenBank/DDBJ whole genome shotgun (WGS) entry which is preliminary data.</text>
</comment>
<dbReference type="PANTHER" id="PTHR23315">
    <property type="entry name" value="U BOX DOMAIN-CONTAINING"/>
    <property type="match status" value="1"/>
</dbReference>
<dbReference type="PANTHER" id="PTHR23315:SF64">
    <property type="entry name" value="ARM REPEAT SUPERFAMILY PROTEIN"/>
    <property type="match status" value="1"/>
</dbReference>
<gene>
    <name evidence="10" type="ORF">RND81_03G021900</name>
</gene>
<evidence type="ECO:0000313" key="11">
    <source>
        <dbReference type="Proteomes" id="UP001443914"/>
    </source>
</evidence>
<dbReference type="SMART" id="SM00185">
    <property type="entry name" value="ARM"/>
    <property type="match status" value="6"/>
</dbReference>
<protein>
    <recommendedName>
        <fullName evidence="4">RING-type E3 ubiquitin transferase</fullName>
        <ecNumber evidence="4">2.3.2.27</ecNumber>
    </recommendedName>
</protein>
<proteinExistence type="predicted"/>
<feature type="domain" description="U-box" evidence="9">
    <location>
        <begin position="68"/>
        <end position="341"/>
    </location>
</feature>
<sequence>METENIPSKFSYMGRNFSDLTINDNSTSAFSECNSDISGEFASASAESRQLWLACVATDDQSDDLIPQLISQLNSPSIDYQKQAALEIRLLAKNKPENRLKIAQAGAIKPLISLLSSADSQLQEYGVTAILNLSLCEENKDHIMLFGAVKPLVRVLRTGTPTAKENAACALLRLSQLDENKILIGRSGAIPPLIDLLETGGMRGKKDASTALYSLCSVKENKLRAVESGIMKPLIELMSDIGSPMVDKSAYVLSLLAHLREAKVALVEEGGVPVLVELVEVGSHRQKEIAAAILLQLCEDSVVYRTMVAREGAIPPLVALSQSGTSRAKKKAETLIELLRQPRSGNAAAKDI</sequence>
<dbReference type="PROSITE" id="PS50176">
    <property type="entry name" value="ARM_REPEAT"/>
    <property type="match status" value="2"/>
</dbReference>
<evidence type="ECO:0000256" key="6">
    <source>
        <dbReference type="ARBA" id="ARBA00022737"/>
    </source>
</evidence>
<evidence type="ECO:0000256" key="5">
    <source>
        <dbReference type="ARBA" id="ARBA00022679"/>
    </source>
</evidence>
<dbReference type="FunFam" id="1.25.10.10:FF:000082">
    <property type="entry name" value="RING-type E3 ubiquitin transferase"/>
    <property type="match status" value="1"/>
</dbReference>
<reference evidence="10" key="1">
    <citation type="submission" date="2024-03" db="EMBL/GenBank/DDBJ databases">
        <title>WGS assembly of Saponaria officinalis var. Norfolk2.</title>
        <authorList>
            <person name="Jenkins J."/>
            <person name="Shu S."/>
            <person name="Grimwood J."/>
            <person name="Barry K."/>
            <person name="Goodstein D."/>
            <person name="Schmutz J."/>
            <person name="Leebens-Mack J."/>
            <person name="Osbourn A."/>
        </authorList>
    </citation>
    <scope>NUCLEOTIDE SEQUENCE [LARGE SCALE GENOMIC DNA]</scope>
    <source>
        <strain evidence="10">JIC</strain>
    </source>
</reference>
<dbReference type="GO" id="GO:0016567">
    <property type="term" value="P:protein ubiquitination"/>
    <property type="evidence" value="ECO:0007669"/>
    <property type="project" value="UniProtKB-ARBA"/>
</dbReference>
<evidence type="ECO:0000256" key="3">
    <source>
        <dbReference type="ARBA" id="ARBA00004906"/>
    </source>
</evidence>
<dbReference type="GO" id="GO:0061630">
    <property type="term" value="F:ubiquitin protein ligase activity"/>
    <property type="evidence" value="ECO:0007669"/>
    <property type="project" value="UniProtKB-EC"/>
</dbReference>